<name>A0ABD0W1X1_DENTH</name>
<feature type="region of interest" description="Disordered" evidence="1">
    <location>
        <begin position="1"/>
        <end position="32"/>
    </location>
</feature>
<gene>
    <name evidence="2" type="ORF">M5K25_002249</name>
</gene>
<proteinExistence type="predicted"/>
<accession>A0ABD0W1X1</accession>
<comment type="caution">
    <text evidence="2">The sequence shown here is derived from an EMBL/GenBank/DDBJ whole genome shotgun (WGS) entry which is preliminary data.</text>
</comment>
<protein>
    <submittedName>
        <fullName evidence="2">Uncharacterized protein</fullName>
    </submittedName>
</protein>
<dbReference type="EMBL" id="JANQDX010000002">
    <property type="protein sequence ID" value="KAL0928016.1"/>
    <property type="molecule type" value="Genomic_DNA"/>
</dbReference>
<keyword evidence="3" id="KW-1185">Reference proteome</keyword>
<dbReference type="Proteomes" id="UP001552299">
    <property type="component" value="Unassembled WGS sequence"/>
</dbReference>
<reference evidence="2 3" key="1">
    <citation type="journal article" date="2024" name="Plant Biotechnol. J.">
        <title>Dendrobium thyrsiflorum genome and its molecular insights into genes involved in important horticultural traits.</title>
        <authorList>
            <person name="Chen B."/>
            <person name="Wang J.Y."/>
            <person name="Zheng P.J."/>
            <person name="Li K.L."/>
            <person name="Liang Y.M."/>
            <person name="Chen X.F."/>
            <person name="Zhang C."/>
            <person name="Zhao X."/>
            <person name="He X."/>
            <person name="Zhang G.Q."/>
            <person name="Liu Z.J."/>
            <person name="Xu Q."/>
        </authorList>
    </citation>
    <scope>NUCLEOTIDE SEQUENCE [LARGE SCALE GENOMIC DNA]</scope>
    <source>
        <strain evidence="2">GZMU011</strain>
    </source>
</reference>
<feature type="compositionally biased region" description="Polar residues" evidence="1">
    <location>
        <begin position="10"/>
        <end position="27"/>
    </location>
</feature>
<evidence type="ECO:0000256" key="1">
    <source>
        <dbReference type="SAM" id="MobiDB-lite"/>
    </source>
</evidence>
<dbReference type="AlphaFoldDB" id="A0ABD0W1X1"/>
<sequence>MADGAAPLLPSNSGERTGISPESNDPSFNKKKTPANFINDAIERYMDVAAGPTHLLLPTLAAFAWFFDAQQAFISIFSDSSPPWHCTTSACTTSITPCNFPYSSWSYSLPRHISTISDFSLYCASPVLLGLPASSFFGGLLLATIADSQLGRKKNPRPNNPFHVHSLRSHRLLPQRRRLRHPPLRLRLRPSQHRHLRLRPLLRTRPSPPPRPNQHHQLLLLHHRLPLPTRHCFRKQNLILEIPLPLHFNPMLFLQHHRPFLNERIPSLASRKRKNGRSHRNT</sequence>
<evidence type="ECO:0000313" key="3">
    <source>
        <dbReference type="Proteomes" id="UP001552299"/>
    </source>
</evidence>
<organism evidence="2 3">
    <name type="scientific">Dendrobium thyrsiflorum</name>
    <name type="common">Pinecone-like raceme dendrobium</name>
    <name type="synonym">Orchid</name>
    <dbReference type="NCBI Taxonomy" id="117978"/>
    <lineage>
        <taxon>Eukaryota</taxon>
        <taxon>Viridiplantae</taxon>
        <taxon>Streptophyta</taxon>
        <taxon>Embryophyta</taxon>
        <taxon>Tracheophyta</taxon>
        <taxon>Spermatophyta</taxon>
        <taxon>Magnoliopsida</taxon>
        <taxon>Liliopsida</taxon>
        <taxon>Asparagales</taxon>
        <taxon>Orchidaceae</taxon>
        <taxon>Epidendroideae</taxon>
        <taxon>Malaxideae</taxon>
        <taxon>Dendrobiinae</taxon>
        <taxon>Dendrobium</taxon>
    </lineage>
</organism>
<evidence type="ECO:0000313" key="2">
    <source>
        <dbReference type="EMBL" id="KAL0928016.1"/>
    </source>
</evidence>